<dbReference type="RefSeq" id="WP_378263051.1">
    <property type="nucleotide sequence ID" value="NZ_JBHSIT010000013.1"/>
</dbReference>
<comment type="caution">
    <text evidence="2">The sequence shown here is derived from an EMBL/GenBank/DDBJ whole genome shotgun (WGS) entry which is preliminary data.</text>
</comment>
<proteinExistence type="predicted"/>
<keyword evidence="1" id="KW-0472">Membrane</keyword>
<sequence>MIVEGVVLALAGLAVLVSGLAASSGRLRRNAFVGIRTRTSLSSDEAWEIVHRAGGPWLTASGLALVIGGGVAALARSGTVQMTAIVVGAVLCTALALAGMRAGQAAYRDRVR</sequence>
<dbReference type="InterPro" id="IPR025962">
    <property type="entry name" value="SdpI/YhfL"/>
</dbReference>
<dbReference type="EMBL" id="JBHSIT010000013">
    <property type="protein sequence ID" value="MFC4912784.1"/>
    <property type="molecule type" value="Genomic_DNA"/>
</dbReference>
<accession>A0ABV9UA65</accession>
<organism evidence="2 3">
    <name type="scientific">Actinomadura gamaensis</name>
    <dbReference type="NCBI Taxonomy" id="1763541"/>
    <lineage>
        <taxon>Bacteria</taxon>
        <taxon>Bacillati</taxon>
        <taxon>Actinomycetota</taxon>
        <taxon>Actinomycetes</taxon>
        <taxon>Streptosporangiales</taxon>
        <taxon>Thermomonosporaceae</taxon>
        <taxon>Actinomadura</taxon>
    </lineage>
</organism>
<feature type="transmembrane region" description="Helical" evidence="1">
    <location>
        <begin position="57"/>
        <end position="75"/>
    </location>
</feature>
<evidence type="ECO:0000313" key="3">
    <source>
        <dbReference type="Proteomes" id="UP001595872"/>
    </source>
</evidence>
<keyword evidence="3" id="KW-1185">Reference proteome</keyword>
<name>A0ABV9UA65_9ACTN</name>
<gene>
    <name evidence="2" type="ORF">ACFPCY_36175</name>
</gene>
<dbReference type="Pfam" id="PF13630">
    <property type="entry name" value="SdpI"/>
    <property type="match status" value="1"/>
</dbReference>
<evidence type="ECO:0000313" key="2">
    <source>
        <dbReference type="EMBL" id="MFC4912784.1"/>
    </source>
</evidence>
<evidence type="ECO:0000256" key="1">
    <source>
        <dbReference type="SAM" id="Phobius"/>
    </source>
</evidence>
<reference evidence="3" key="1">
    <citation type="journal article" date="2019" name="Int. J. Syst. Evol. Microbiol.">
        <title>The Global Catalogue of Microorganisms (GCM) 10K type strain sequencing project: providing services to taxonomists for standard genome sequencing and annotation.</title>
        <authorList>
            <consortium name="The Broad Institute Genomics Platform"/>
            <consortium name="The Broad Institute Genome Sequencing Center for Infectious Disease"/>
            <person name="Wu L."/>
            <person name="Ma J."/>
        </authorList>
    </citation>
    <scope>NUCLEOTIDE SEQUENCE [LARGE SCALE GENOMIC DNA]</scope>
    <source>
        <strain evidence="3">KLKA75</strain>
    </source>
</reference>
<protein>
    <submittedName>
        <fullName evidence="2">SdpI family protein</fullName>
    </submittedName>
</protein>
<dbReference type="Proteomes" id="UP001595872">
    <property type="component" value="Unassembled WGS sequence"/>
</dbReference>
<keyword evidence="1" id="KW-1133">Transmembrane helix</keyword>
<keyword evidence="1" id="KW-0812">Transmembrane</keyword>
<feature type="transmembrane region" description="Helical" evidence="1">
    <location>
        <begin position="82"/>
        <end position="102"/>
    </location>
</feature>